<dbReference type="FunFam" id="2.60.34.10:FF:000012">
    <property type="entry name" value="Heat shock 70 kDa protein"/>
    <property type="match status" value="1"/>
</dbReference>
<dbReference type="InterPro" id="IPR013126">
    <property type="entry name" value="Hsp_70_fam"/>
</dbReference>
<accession>A0AAV1CGQ1</accession>
<dbReference type="GO" id="GO:0005524">
    <property type="term" value="F:ATP binding"/>
    <property type="evidence" value="ECO:0007669"/>
    <property type="project" value="UniProtKB-KW"/>
</dbReference>
<dbReference type="GO" id="GO:0140662">
    <property type="term" value="F:ATP-dependent protein folding chaperone"/>
    <property type="evidence" value="ECO:0007669"/>
    <property type="project" value="InterPro"/>
</dbReference>
<dbReference type="AlphaFoldDB" id="A0AAV1CGQ1"/>
<dbReference type="InterPro" id="IPR043129">
    <property type="entry name" value="ATPase_NBD"/>
</dbReference>
<dbReference type="Gene3D" id="3.90.640.10">
    <property type="entry name" value="Actin, Chain A, domain 4"/>
    <property type="match status" value="1"/>
</dbReference>
<keyword evidence="5" id="KW-1185">Reference proteome</keyword>
<dbReference type="Gene3D" id="2.60.34.10">
    <property type="entry name" value="Substrate Binding Domain Of DNAk, Chain A, domain 1"/>
    <property type="match status" value="1"/>
</dbReference>
<evidence type="ECO:0000313" key="5">
    <source>
        <dbReference type="Proteomes" id="UP001161247"/>
    </source>
</evidence>
<dbReference type="FunFam" id="3.90.640.10:FF:000002">
    <property type="entry name" value="Heat shock 70 kDa"/>
    <property type="match status" value="1"/>
</dbReference>
<dbReference type="FunFam" id="3.30.420.40:FF:000545">
    <property type="entry name" value="Endoplasmic reticulum chaperone BiP"/>
    <property type="match status" value="1"/>
</dbReference>
<gene>
    <name evidence="4" type="ORF">OLC1_LOCUS5092</name>
</gene>
<protein>
    <submittedName>
        <fullName evidence="4">OLC1v1029323C1</fullName>
    </submittedName>
</protein>
<dbReference type="PRINTS" id="PR00301">
    <property type="entry name" value="HEATSHOCK70"/>
</dbReference>
<organism evidence="4 5">
    <name type="scientific">Oldenlandia corymbosa var. corymbosa</name>
    <dbReference type="NCBI Taxonomy" id="529605"/>
    <lineage>
        <taxon>Eukaryota</taxon>
        <taxon>Viridiplantae</taxon>
        <taxon>Streptophyta</taxon>
        <taxon>Embryophyta</taxon>
        <taxon>Tracheophyta</taxon>
        <taxon>Spermatophyta</taxon>
        <taxon>Magnoliopsida</taxon>
        <taxon>eudicotyledons</taxon>
        <taxon>Gunneridae</taxon>
        <taxon>Pentapetalae</taxon>
        <taxon>asterids</taxon>
        <taxon>lamiids</taxon>
        <taxon>Gentianales</taxon>
        <taxon>Rubiaceae</taxon>
        <taxon>Rubioideae</taxon>
        <taxon>Spermacoceae</taxon>
        <taxon>Hedyotis-Oldenlandia complex</taxon>
        <taxon>Oldenlandia</taxon>
    </lineage>
</organism>
<dbReference type="PROSITE" id="PS01036">
    <property type="entry name" value="HSP70_3"/>
    <property type="match status" value="1"/>
</dbReference>
<dbReference type="PROSITE" id="PS00329">
    <property type="entry name" value="HSP70_2"/>
    <property type="match status" value="1"/>
</dbReference>
<dbReference type="Gene3D" id="1.20.1270.10">
    <property type="match status" value="1"/>
</dbReference>
<dbReference type="SUPFAM" id="SSF100920">
    <property type="entry name" value="Heat shock protein 70kD (HSP70), peptide-binding domain"/>
    <property type="match status" value="1"/>
</dbReference>
<dbReference type="Pfam" id="PF00012">
    <property type="entry name" value="HSP70"/>
    <property type="match status" value="1"/>
</dbReference>
<evidence type="ECO:0000256" key="1">
    <source>
        <dbReference type="ARBA" id="ARBA00007381"/>
    </source>
</evidence>
<evidence type="ECO:0000256" key="2">
    <source>
        <dbReference type="ARBA" id="ARBA00022741"/>
    </source>
</evidence>
<dbReference type="SUPFAM" id="SSF100934">
    <property type="entry name" value="Heat shock protein 70kD (HSP70), C-terminal subdomain"/>
    <property type="match status" value="1"/>
</dbReference>
<dbReference type="InterPro" id="IPR018181">
    <property type="entry name" value="Heat_shock_70_CS"/>
</dbReference>
<keyword evidence="3" id="KW-0067">ATP-binding</keyword>
<sequence length="498" mass="55447">MVLTKMREIAQSFVGTNVEEAVITVPAYFNDSQRQATKDAGTIAGLNILRIISEPTAAAIAYSLHSESIVTGKKNVLVFDLGGGTFDVSIVTIKAGKFEVKATGGDTHLGGEDFDSQMVDFCVGEFKRKHNKDISLNPRAMRRLRTACERAKRVLSSSLETRIEIDALLEDIDFSATVTRAKFEELNMSLFAKCMETVVTCLEDAKLYKFAVDDVVIVGGSSRIPKIQQLLQELFDGKELCKRINPDEAVAYGAAVQASILSGWSNDVKNLKDFKLVEVAPLSLGVQDKGQVMSVFIPRNTSIPTKKKKVFTTTVDDQVDAPIRVFEGERAKSSDNIFLGEMILDLQPAPRGVPKFDISFDLDANGILNVIARDRATGQEKNMGLKSGRLSSLEIEMMIKEAQKFKAEDDEFKKRTAAWNVLEYYAYKMRAAISLKKSSAYKKKVEDAIEEVCQWLNANKHAEVQQIEKKKKELECVCKPSALTKLMEKFKRNKIPQL</sequence>
<reference evidence="4" key="1">
    <citation type="submission" date="2023-03" db="EMBL/GenBank/DDBJ databases">
        <authorList>
            <person name="Julca I."/>
        </authorList>
    </citation>
    <scope>NUCLEOTIDE SEQUENCE</scope>
</reference>
<dbReference type="SUPFAM" id="SSF53067">
    <property type="entry name" value="Actin-like ATPase domain"/>
    <property type="match status" value="2"/>
</dbReference>
<dbReference type="EMBL" id="OX459119">
    <property type="protein sequence ID" value="CAI9093762.1"/>
    <property type="molecule type" value="Genomic_DNA"/>
</dbReference>
<proteinExistence type="inferred from homology"/>
<dbReference type="Proteomes" id="UP001161247">
    <property type="component" value="Chromosome 2"/>
</dbReference>
<evidence type="ECO:0000256" key="3">
    <source>
        <dbReference type="ARBA" id="ARBA00022840"/>
    </source>
</evidence>
<evidence type="ECO:0000313" key="4">
    <source>
        <dbReference type="EMBL" id="CAI9093762.1"/>
    </source>
</evidence>
<name>A0AAV1CGQ1_OLDCO</name>
<dbReference type="PANTHER" id="PTHR19375">
    <property type="entry name" value="HEAT SHOCK PROTEIN 70KDA"/>
    <property type="match status" value="1"/>
</dbReference>
<keyword evidence="2" id="KW-0547">Nucleotide-binding</keyword>
<dbReference type="InterPro" id="IPR029047">
    <property type="entry name" value="HSP70_peptide-bd_sf"/>
</dbReference>
<dbReference type="Gene3D" id="3.30.420.40">
    <property type="match status" value="2"/>
</dbReference>
<comment type="similarity">
    <text evidence="1">Belongs to the heat shock protein 70 family.</text>
</comment>
<dbReference type="InterPro" id="IPR029048">
    <property type="entry name" value="HSP70_C_sf"/>
</dbReference>